<organism evidence="2 3">
    <name type="scientific">Lachancea meyersii CBS 8951</name>
    <dbReference type="NCBI Taxonomy" id="1266667"/>
    <lineage>
        <taxon>Eukaryota</taxon>
        <taxon>Fungi</taxon>
        <taxon>Dikarya</taxon>
        <taxon>Ascomycota</taxon>
        <taxon>Saccharomycotina</taxon>
        <taxon>Saccharomycetes</taxon>
        <taxon>Saccharomycetales</taxon>
        <taxon>Saccharomycetaceae</taxon>
        <taxon>Lachancea</taxon>
    </lineage>
</organism>
<feature type="region of interest" description="Disordered" evidence="1">
    <location>
        <begin position="1"/>
        <end position="34"/>
    </location>
</feature>
<gene>
    <name evidence="2" type="ORF">LAME_0G00518G</name>
</gene>
<proteinExistence type="predicted"/>
<dbReference type="AlphaFoldDB" id="A0A1G4K4R8"/>
<evidence type="ECO:0000256" key="1">
    <source>
        <dbReference type="SAM" id="MobiDB-lite"/>
    </source>
</evidence>
<sequence>MDTERLKLPVTGDTALSAPLNGDRTPSKRGHRHKRSFAISQDLDLVKLAIPGTPQEGDSVRRGSVASPLQNQDMSPRFFMSEESTYSHDVPNAIIDLDEALTTKPRSFASHRRAESAPAQLILPFRIEPPNAQTQAPLRIDEEEDSESDNELGSQDALMSPLRAKSQSPFLKDCSVTESPKLPMRNQYNNNSLKINKQKERYLNYTKHLPAASPQAMHQMYPQEPSFSSLSSDFSSGTSTAGVTYSPNTPIISMSKFGNRTPSPRKTFKFESQVYDLPPNGGAFINSDEEPRQEAKIGDGDTLTCTVTNLTGENMHRKSKSASAYESSEVFRISREILHGQPGDSVDLSRLAKPATRAVADSPSKATLAASEHRTVSDSAVAHEVTNSHSRRRRGKFNILFTIFSRFKGSK</sequence>
<reference evidence="3" key="1">
    <citation type="submission" date="2016-03" db="EMBL/GenBank/DDBJ databases">
        <authorList>
            <person name="Devillers Hugo."/>
        </authorList>
    </citation>
    <scope>NUCLEOTIDE SEQUENCE [LARGE SCALE GENOMIC DNA]</scope>
</reference>
<keyword evidence="3" id="KW-1185">Reference proteome</keyword>
<name>A0A1G4K4R8_9SACH</name>
<evidence type="ECO:0000313" key="2">
    <source>
        <dbReference type="EMBL" id="SCU98777.1"/>
    </source>
</evidence>
<feature type="region of interest" description="Disordered" evidence="1">
    <location>
        <begin position="51"/>
        <end position="71"/>
    </location>
</feature>
<protein>
    <submittedName>
        <fullName evidence="2">LAME_0G00518g1_1</fullName>
    </submittedName>
</protein>
<dbReference type="Proteomes" id="UP000191144">
    <property type="component" value="Chromosome G"/>
</dbReference>
<evidence type="ECO:0000313" key="3">
    <source>
        <dbReference type="Proteomes" id="UP000191144"/>
    </source>
</evidence>
<dbReference type="OrthoDB" id="3981301at2759"/>
<accession>A0A1G4K4R8</accession>
<dbReference type="EMBL" id="LT598484">
    <property type="protein sequence ID" value="SCU98777.1"/>
    <property type="molecule type" value="Genomic_DNA"/>
</dbReference>